<organism evidence="2 3">
    <name type="scientific">Paenibacillus popilliae ATCC 14706</name>
    <dbReference type="NCBI Taxonomy" id="1212764"/>
    <lineage>
        <taxon>Bacteria</taxon>
        <taxon>Bacillati</taxon>
        <taxon>Bacillota</taxon>
        <taxon>Bacilli</taxon>
        <taxon>Bacillales</taxon>
        <taxon>Paenibacillaceae</taxon>
        <taxon>Paenibacillus</taxon>
    </lineage>
</organism>
<dbReference type="RefSeq" id="WP_006284484.1">
    <property type="nucleotide sequence ID" value="NZ_BALG01000024.1"/>
</dbReference>
<feature type="signal peptide" evidence="1">
    <location>
        <begin position="1"/>
        <end position="27"/>
    </location>
</feature>
<sequence>MNKRMKFMLGATVLSAFVMVTAVPGFASSSQQKVSGGWSESEGYYIHAPNGWTHALSSSSTRMKRGANSPSKHEGKRLTREFSHGGDFEYAAYGETTWKDTCHYTTARMEDTEGHMLTTSGRKWGIGFTTAQSPWYTPKLFENTEARTYWGNEGSGNQCKDR</sequence>
<dbReference type="Proteomes" id="UP000029453">
    <property type="component" value="Unassembled WGS sequence"/>
</dbReference>
<accession>M9LFS3</accession>
<protein>
    <submittedName>
        <fullName evidence="2">Uncharacterized protein</fullName>
    </submittedName>
</protein>
<gene>
    <name evidence="2" type="ORF">PPOP_0544</name>
</gene>
<evidence type="ECO:0000313" key="3">
    <source>
        <dbReference type="Proteomes" id="UP000029453"/>
    </source>
</evidence>
<dbReference type="OrthoDB" id="5023307at2"/>
<evidence type="ECO:0000313" key="2">
    <source>
        <dbReference type="EMBL" id="GAC41195.1"/>
    </source>
</evidence>
<keyword evidence="1" id="KW-0732">Signal</keyword>
<keyword evidence="3" id="KW-1185">Reference proteome</keyword>
<comment type="caution">
    <text evidence="2">The sequence shown here is derived from an EMBL/GenBank/DDBJ whole genome shotgun (WGS) entry which is preliminary data.</text>
</comment>
<dbReference type="AlphaFoldDB" id="M9LFS3"/>
<name>M9LFS3_PAEPP</name>
<feature type="chain" id="PRO_5004099753" evidence="1">
    <location>
        <begin position="28"/>
        <end position="162"/>
    </location>
</feature>
<evidence type="ECO:0000256" key="1">
    <source>
        <dbReference type="SAM" id="SignalP"/>
    </source>
</evidence>
<dbReference type="EMBL" id="BALG01000024">
    <property type="protein sequence ID" value="GAC41195.1"/>
    <property type="molecule type" value="Genomic_DNA"/>
</dbReference>
<reference evidence="2 3" key="1">
    <citation type="submission" date="2012-10" db="EMBL/GenBank/DDBJ databases">
        <title>Draft Genome Sequence of Paenibacillus popilliae ATCC 14706T.</title>
        <authorList>
            <person name="Iiyama K."/>
            <person name="Mori K."/>
            <person name="Mon H."/>
            <person name="Chieda Y."/>
            <person name="Lee J.M."/>
            <person name="Kusakabe T."/>
            <person name="Tashiro K."/>
            <person name="Asano S."/>
            <person name="Yasunaga-Aoki C."/>
            <person name="Shimizu S."/>
        </authorList>
    </citation>
    <scope>NUCLEOTIDE SEQUENCE [LARGE SCALE GENOMIC DNA]</scope>
    <source>
        <strain evidence="2 3">ATCC 14706</strain>
    </source>
</reference>
<proteinExistence type="predicted"/>